<dbReference type="KEGG" id="ttu:TERTU_0648"/>
<proteinExistence type="predicted"/>
<dbReference type="Gene3D" id="3.20.20.100">
    <property type="entry name" value="NADP-dependent oxidoreductase domain"/>
    <property type="match status" value="1"/>
</dbReference>
<dbReference type="OrthoDB" id="9768793at2"/>
<dbReference type="Proteomes" id="UP000009080">
    <property type="component" value="Chromosome"/>
</dbReference>
<dbReference type="PRINTS" id="PR00069">
    <property type="entry name" value="ALDKETRDTASE"/>
</dbReference>
<dbReference type="GO" id="GO:0005829">
    <property type="term" value="C:cytosol"/>
    <property type="evidence" value="ECO:0007669"/>
    <property type="project" value="TreeGrafter"/>
</dbReference>
<dbReference type="EMBL" id="CP001614">
    <property type="protein sequence ID" value="ACR14536.1"/>
    <property type="molecule type" value="Genomic_DNA"/>
</dbReference>
<dbReference type="PANTHER" id="PTHR43364">
    <property type="entry name" value="NADH-SPECIFIC METHYLGLYOXAL REDUCTASE-RELATED"/>
    <property type="match status" value="1"/>
</dbReference>
<dbReference type="InterPro" id="IPR023210">
    <property type="entry name" value="NADP_OxRdtase_dom"/>
</dbReference>
<organism evidence="2 3">
    <name type="scientific">Teredinibacter turnerae (strain ATCC 39867 / T7901)</name>
    <dbReference type="NCBI Taxonomy" id="377629"/>
    <lineage>
        <taxon>Bacteria</taxon>
        <taxon>Pseudomonadati</taxon>
        <taxon>Pseudomonadota</taxon>
        <taxon>Gammaproteobacteria</taxon>
        <taxon>Cellvibrionales</taxon>
        <taxon>Cellvibrionaceae</taxon>
        <taxon>Teredinibacter</taxon>
    </lineage>
</organism>
<dbReference type="HOGENOM" id="CLU_023205_8_0_6"/>
<dbReference type="eggNOG" id="COG4989">
    <property type="taxonomic scope" value="Bacteria"/>
</dbReference>
<accession>C5BNS1</accession>
<feature type="domain" description="NADP-dependent oxidoreductase" evidence="1">
    <location>
        <begin position="19"/>
        <end position="297"/>
    </location>
</feature>
<dbReference type="InterPro" id="IPR050523">
    <property type="entry name" value="AKR_Detox_Biosynth"/>
</dbReference>
<evidence type="ECO:0000313" key="2">
    <source>
        <dbReference type="EMBL" id="ACR14536.1"/>
    </source>
</evidence>
<dbReference type="PANTHER" id="PTHR43364:SF1">
    <property type="entry name" value="OXIDOREDUCTASE YDHF"/>
    <property type="match status" value="1"/>
</dbReference>
<reference evidence="2 3" key="1">
    <citation type="journal article" date="2009" name="PLoS ONE">
        <title>The complete genome of Teredinibacter turnerae T7901: an intracellular endosymbiont of marine wood-boring bivalves (shipworms).</title>
        <authorList>
            <person name="Yang J.C."/>
            <person name="Madupu R."/>
            <person name="Durkin A.S."/>
            <person name="Ekborg N.A."/>
            <person name="Pedamallu C.S."/>
            <person name="Hostetler J.B."/>
            <person name="Radune D."/>
            <person name="Toms B.S."/>
            <person name="Henrissat B."/>
            <person name="Coutinho P.M."/>
            <person name="Schwarz S."/>
            <person name="Field L."/>
            <person name="Trindade-Silva A.E."/>
            <person name="Soares C.A.G."/>
            <person name="Elshahawi S."/>
            <person name="Hanora A."/>
            <person name="Schmidt E.W."/>
            <person name="Haygood M.G."/>
            <person name="Posfai J."/>
            <person name="Benner J."/>
            <person name="Madinger C."/>
            <person name="Nove J."/>
            <person name="Anton B."/>
            <person name="Chaudhary K."/>
            <person name="Foster J."/>
            <person name="Holman A."/>
            <person name="Kumar S."/>
            <person name="Lessard P.A."/>
            <person name="Luyten Y.A."/>
            <person name="Slatko B."/>
            <person name="Wood N."/>
            <person name="Wu B."/>
            <person name="Teplitski M."/>
            <person name="Mougous J.D."/>
            <person name="Ward N."/>
            <person name="Eisen J.A."/>
            <person name="Badger J.H."/>
            <person name="Distel D.L."/>
        </authorList>
    </citation>
    <scope>NUCLEOTIDE SEQUENCE [LARGE SCALE GENOMIC DNA]</scope>
    <source>
        <strain evidence="3">ATCC 39867 / T7901</strain>
    </source>
</reference>
<dbReference type="GO" id="GO:0016491">
    <property type="term" value="F:oxidoreductase activity"/>
    <property type="evidence" value="ECO:0007669"/>
    <property type="project" value="InterPro"/>
</dbReference>
<evidence type="ECO:0000259" key="1">
    <source>
        <dbReference type="Pfam" id="PF00248"/>
    </source>
</evidence>
<dbReference type="CDD" id="cd19092">
    <property type="entry name" value="AKR_BsYcsN_EcYdhF-like"/>
    <property type="match status" value="1"/>
</dbReference>
<dbReference type="InterPro" id="IPR020471">
    <property type="entry name" value="AKR"/>
</dbReference>
<dbReference type="InterPro" id="IPR036812">
    <property type="entry name" value="NAD(P)_OxRdtase_dom_sf"/>
</dbReference>
<dbReference type="Pfam" id="PF00248">
    <property type="entry name" value="Aldo_ket_red"/>
    <property type="match status" value="1"/>
</dbReference>
<dbReference type="AlphaFoldDB" id="C5BNS1"/>
<evidence type="ECO:0000313" key="3">
    <source>
        <dbReference type="Proteomes" id="UP000009080"/>
    </source>
</evidence>
<gene>
    <name evidence="2" type="ordered locus">TERTU_0648</name>
</gene>
<dbReference type="STRING" id="377629.TERTU_0648"/>
<sequence>MPTSLTPIAAQGPKVSRFIAGYWRVNQWNKTPQELLRFASECLELGISTVDHAMVYRSEATFGKALALDPGLRSQLQIVTKFGIKPMGFGELGAQAVNHYDSSGAALIQSLDASLQGLGTDYIDILLVHRPDYLMDVRELAATMATLRAEGKVRYFGVSNFNTHQFEVLQRELRQNVPAGLVTNQIEFSPLHLTPLEDGTLEQCQLNDCRPMLWSCLGGGNLLAPASERHQRIHNALRVVADEHAVAALETIVYAWVRALPCAPLPLLGTSNIERVKTALAAEKIQLTREQWYRIWEASTGHPVP</sequence>
<dbReference type="RefSeq" id="WP_015820650.1">
    <property type="nucleotide sequence ID" value="NC_012997.1"/>
</dbReference>
<keyword evidence="3" id="KW-1185">Reference proteome</keyword>
<protein>
    <submittedName>
        <fullName evidence="2">Oxidoreductase, aldo/keto reductase family</fullName>
    </submittedName>
</protein>
<name>C5BNS1_TERTT</name>
<dbReference type="SUPFAM" id="SSF51430">
    <property type="entry name" value="NAD(P)-linked oxidoreductase"/>
    <property type="match status" value="1"/>
</dbReference>